<dbReference type="SUPFAM" id="SSF82199">
    <property type="entry name" value="SET domain"/>
    <property type="match status" value="1"/>
</dbReference>
<reference evidence="9" key="1">
    <citation type="submission" date="2020-05" db="EMBL/GenBank/DDBJ databases">
        <title>Mycena genomes resolve the evolution of fungal bioluminescence.</title>
        <authorList>
            <person name="Tsai I.J."/>
        </authorList>
    </citation>
    <scope>NUCLEOTIDE SEQUENCE</scope>
    <source>
        <strain evidence="9">160909Yilan</strain>
    </source>
</reference>
<dbReference type="Pfam" id="PF00856">
    <property type="entry name" value="SET"/>
    <property type="match status" value="1"/>
</dbReference>
<evidence type="ECO:0000313" key="9">
    <source>
        <dbReference type="EMBL" id="KAF7376573.1"/>
    </source>
</evidence>
<dbReference type="Proteomes" id="UP000623467">
    <property type="component" value="Unassembled WGS sequence"/>
</dbReference>
<keyword evidence="5 6" id="KW-0539">Nucleus</keyword>
<dbReference type="GO" id="GO:0016279">
    <property type="term" value="F:protein-lysine N-methyltransferase activity"/>
    <property type="evidence" value="ECO:0007669"/>
    <property type="project" value="UniProtKB-UniRule"/>
</dbReference>
<evidence type="ECO:0000256" key="7">
    <source>
        <dbReference type="SAM" id="MobiDB-lite"/>
    </source>
</evidence>
<protein>
    <recommendedName>
        <fullName evidence="6">Ribosomal lysine N-methyltransferase 4</fullName>
        <ecNumber evidence="6">2.1.1.-</ecNumber>
    </recommendedName>
</protein>
<dbReference type="CDD" id="cd19178">
    <property type="entry name" value="SET_SETD6"/>
    <property type="match status" value="1"/>
</dbReference>
<dbReference type="InterPro" id="IPR015353">
    <property type="entry name" value="Rubisco_LSMT_subst-bd"/>
</dbReference>
<proteinExistence type="inferred from homology"/>
<dbReference type="Pfam" id="PF09273">
    <property type="entry name" value="Rubis-subs-bind"/>
    <property type="match status" value="1"/>
</dbReference>
<dbReference type="GO" id="GO:0005634">
    <property type="term" value="C:nucleus"/>
    <property type="evidence" value="ECO:0007669"/>
    <property type="project" value="UniProtKB-SubCell"/>
</dbReference>
<dbReference type="GO" id="GO:0032259">
    <property type="term" value="P:methylation"/>
    <property type="evidence" value="ECO:0007669"/>
    <property type="project" value="UniProtKB-KW"/>
</dbReference>
<feature type="compositionally biased region" description="Basic and acidic residues" evidence="7">
    <location>
        <begin position="475"/>
        <end position="492"/>
    </location>
</feature>
<dbReference type="PROSITE" id="PS50280">
    <property type="entry name" value="SET"/>
    <property type="match status" value="1"/>
</dbReference>
<dbReference type="EC" id="2.1.1.-" evidence="6"/>
<evidence type="ECO:0000256" key="5">
    <source>
        <dbReference type="ARBA" id="ARBA00023242"/>
    </source>
</evidence>
<name>A0A8H7DLC2_9AGAR</name>
<feature type="region of interest" description="Disordered" evidence="7">
    <location>
        <begin position="201"/>
        <end position="260"/>
    </location>
</feature>
<dbReference type="PIRSF" id="PIRSF011771">
    <property type="entry name" value="RMS1_SET"/>
    <property type="match status" value="1"/>
</dbReference>
<accession>A0A8H7DLC2</accession>
<keyword evidence="4 6" id="KW-0949">S-adenosyl-L-methionine</keyword>
<dbReference type="InterPro" id="IPR046341">
    <property type="entry name" value="SET_dom_sf"/>
</dbReference>
<evidence type="ECO:0000256" key="1">
    <source>
        <dbReference type="ARBA" id="ARBA00004123"/>
    </source>
</evidence>
<dbReference type="InterPro" id="IPR036464">
    <property type="entry name" value="Rubisco_LSMT_subst-bd_sf"/>
</dbReference>
<keyword evidence="10" id="KW-1185">Reference proteome</keyword>
<comment type="caution">
    <text evidence="9">The sequence shown here is derived from an EMBL/GenBank/DDBJ whole genome shotgun (WGS) entry which is preliminary data.</text>
</comment>
<dbReference type="Gene3D" id="3.90.1420.10">
    <property type="entry name" value="Rubisco LSMT, substrate-binding domain"/>
    <property type="match status" value="1"/>
</dbReference>
<feature type="compositionally biased region" description="Acidic residues" evidence="7">
    <location>
        <begin position="203"/>
        <end position="213"/>
    </location>
</feature>
<evidence type="ECO:0000313" key="10">
    <source>
        <dbReference type="Proteomes" id="UP000623467"/>
    </source>
</evidence>
<evidence type="ECO:0000256" key="3">
    <source>
        <dbReference type="ARBA" id="ARBA00022679"/>
    </source>
</evidence>
<dbReference type="InterPro" id="IPR044430">
    <property type="entry name" value="SETD6_SET"/>
</dbReference>
<feature type="domain" description="SET" evidence="8">
    <location>
        <begin position="21"/>
        <end position="303"/>
    </location>
</feature>
<dbReference type="InterPro" id="IPR001214">
    <property type="entry name" value="SET_dom"/>
</dbReference>
<organism evidence="9 10">
    <name type="scientific">Mycena sanguinolenta</name>
    <dbReference type="NCBI Taxonomy" id="230812"/>
    <lineage>
        <taxon>Eukaryota</taxon>
        <taxon>Fungi</taxon>
        <taxon>Dikarya</taxon>
        <taxon>Basidiomycota</taxon>
        <taxon>Agaricomycotina</taxon>
        <taxon>Agaricomycetes</taxon>
        <taxon>Agaricomycetidae</taxon>
        <taxon>Agaricales</taxon>
        <taxon>Marasmiineae</taxon>
        <taxon>Mycenaceae</taxon>
        <taxon>Mycena</taxon>
    </lineage>
</organism>
<comment type="function">
    <text evidence="6">S-adenosyl-L-methionine-dependent protein-lysine N-methyltransferase that monomethylates 60S ribosomal protein L42.</text>
</comment>
<dbReference type="OrthoDB" id="341421at2759"/>
<comment type="subcellular location">
    <subcellularLocation>
        <location evidence="1 6">Nucleus</location>
    </subcellularLocation>
</comment>
<gene>
    <name evidence="9" type="ORF">MSAN_00073600</name>
</gene>
<keyword evidence="3 6" id="KW-0808">Transferase</keyword>
<dbReference type="InterPro" id="IPR011383">
    <property type="entry name" value="N-lys_methylase_SETD6"/>
</dbReference>
<dbReference type="PANTHER" id="PTHR13271:SF34">
    <property type="entry name" value="N-LYSINE METHYLTRANSFERASE SETD6"/>
    <property type="match status" value="1"/>
</dbReference>
<comment type="similarity">
    <text evidence="6">Belongs to the class V-like SAM-binding methyltransferase superfamily. Histone-lysine methyltransferase family. SETD6 subfamily.</text>
</comment>
<feature type="region of interest" description="Disordered" evidence="7">
    <location>
        <begin position="475"/>
        <end position="499"/>
    </location>
</feature>
<feature type="compositionally biased region" description="Basic and acidic residues" evidence="7">
    <location>
        <begin position="235"/>
        <end position="245"/>
    </location>
</feature>
<keyword evidence="2 6" id="KW-0489">Methyltransferase</keyword>
<dbReference type="InterPro" id="IPR050600">
    <property type="entry name" value="SETD3_SETD6_MTase"/>
</dbReference>
<evidence type="ECO:0000256" key="4">
    <source>
        <dbReference type="ARBA" id="ARBA00022691"/>
    </source>
</evidence>
<dbReference type="AlphaFoldDB" id="A0A8H7DLC2"/>
<evidence type="ECO:0000256" key="6">
    <source>
        <dbReference type="PIRNR" id="PIRNR011771"/>
    </source>
</evidence>
<dbReference type="PANTHER" id="PTHR13271">
    <property type="entry name" value="UNCHARACTERIZED PUTATIVE METHYLTRANSFERASE"/>
    <property type="match status" value="1"/>
</dbReference>
<dbReference type="SUPFAM" id="SSF81822">
    <property type="entry name" value="RuBisCo LSMT C-terminal, substrate-binding domain"/>
    <property type="match status" value="1"/>
</dbReference>
<dbReference type="Gene3D" id="3.90.1410.10">
    <property type="entry name" value="set domain protein methyltransferase, domain 1"/>
    <property type="match status" value="1"/>
</dbReference>
<sequence>MDVVPKLLEWFHSSGGHLDQSSVGFSVFPDCGRGAVALKDIPEGHVLFRIPRGILLSTETSTLPGLIGLDRWRDAKMHMGWVGLILCMMWETAQGSTSKWSGYLDSLPKTFDTPMFWSDVELAELKGTSVVDKLGKADAEQDFTEKLLPLVQVSTPTNADAMNSARRQSRPDIFPSETIPIYYTLEIYHVMGSRILSRSFDVEKDESEEDTETDGAANTSLGSAMDVDLPQEETESVHDGDSQHADEDEEEEESSGVSMVPLADMLNARYGSENAKLFYEKEDLRMVSTKLIKSGEQIWNTYGDLPNAELLRRYGHVDMLPLPNGELGNPGDVVEITADLAVAVLQTDEAMTKERIDWWLEQGGDDVVVLESDLEIPLALVSLIRLLRLTSDEWEKTVAKDKVPKPKLDNEVLDVVRAVLERRLNEYPSTLNDDIQLLGDETLSLTKRLALVVRTGEKRILQNTLQKIKIQQLDAKKGDGNRKRKADEEVGRTSKTRRR</sequence>
<evidence type="ECO:0000259" key="8">
    <source>
        <dbReference type="PROSITE" id="PS50280"/>
    </source>
</evidence>
<dbReference type="EMBL" id="JACAZH010000001">
    <property type="protein sequence ID" value="KAF7376573.1"/>
    <property type="molecule type" value="Genomic_DNA"/>
</dbReference>
<evidence type="ECO:0000256" key="2">
    <source>
        <dbReference type="ARBA" id="ARBA00022603"/>
    </source>
</evidence>